<organism evidence="5 6">
    <name type="scientific">Candidatus Tanganyikabacteria bacterium</name>
    <dbReference type="NCBI Taxonomy" id="2961651"/>
    <lineage>
        <taxon>Bacteria</taxon>
        <taxon>Bacillati</taxon>
        <taxon>Candidatus Sericytochromatia</taxon>
        <taxon>Candidatus Tanganyikabacteria</taxon>
    </lineage>
</organism>
<keyword evidence="2" id="KW-0328">Glycosyltransferase</keyword>
<dbReference type="PANTHER" id="PTHR43630">
    <property type="entry name" value="POLY-BETA-1,6-N-ACETYL-D-GLUCOSAMINE SYNTHASE"/>
    <property type="match status" value="1"/>
</dbReference>
<gene>
    <name evidence="5" type="ORF">FJZ00_00050</name>
</gene>
<evidence type="ECO:0000256" key="3">
    <source>
        <dbReference type="ARBA" id="ARBA00022679"/>
    </source>
</evidence>
<dbReference type="Pfam" id="PF00535">
    <property type="entry name" value="Glycos_transf_2"/>
    <property type="match status" value="1"/>
</dbReference>
<keyword evidence="3" id="KW-0808">Transferase</keyword>
<evidence type="ECO:0000256" key="1">
    <source>
        <dbReference type="ARBA" id="ARBA00006739"/>
    </source>
</evidence>
<accession>A0A937X4M1</accession>
<name>A0A937X4M1_9BACT</name>
<comment type="caution">
    <text evidence="5">The sequence shown here is derived from an EMBL/GenBank/DDBJ whole genome shotgun (WGS) entry which is preliminary data.</text>
</comment>
<evidence type="ECO:0000313" key="6">
    <source>
        <dbReference type="Proteomes" id="UP000703893"/>
    </source>
</evidence>
<evidence type="ECO:0000256" key="2">
    <source>
        <dbReference type="ARBA" id="ARBA00022676"/>
    </source>
</evidence>
<dbReference type="EMBL" id="VGJX01000001">
    <property type="protein sequence ID" value="MBM3273511.1"/>
    <property type="molecule type" value="Genomic_DNA"/>
</dbReference>
<dbReference type="AlphaFoldDB" id="A0A937X4M1"/>
<comment type="similarity">
    <text evidence="1">Belongs to the glycosyltransferase 2 family.</text>
</comment>
<dbReference type="SUPFAM" id="SSF53448">
    <property type="entry name" value="Nucleotide-diphospho-sugar transferases"/>
    <property type="match status" value="1"/>
</dbReference>
<sequence>MLMDWLLLATVYAACATWVVFGLNLLTTRKQIPRLEPRPWDGGEAPLVTIVLPARNEARCLERCLASLTAQDYPRIQILVVDDQSEDDTPRIIGDAAARDSRIEAIGGKALPAGWTGKCWAV</sequence>
<dbReference type="Proteomes" id="UP000703893">
    <property type="component" value="Unassembled WGS sequence"/>
</dbReference>
<evidence type="ECO:0000313" key="5">
    <source>
        <dbReference type="EMBL" id="MBM3273511.1"/>
    </source>
</evidence>
<evidence type="ECO:0000259" key="4">
    <source>
        <dbReference type="Pfam" id="PF00535"/>
    </source>
</evidence>
<dbReference type="Gene3D" id="3.90.550.10">
    <property type="entry name" value="Spore Coat Polysaccharide Biosynthesis Protein SpsA, Chain A"/>
    <property type="match status" value="1"/>
</dbReference>
<reference evidence="5 6" key="1">
    <citation type="submission" date="2019-03" db="EMBL/GenBank/DDBJ databases">
        <title>Lake Tanganyika Metagenome-Assembled Genomes (MAGs).</title>
        <authorList>
            <person name="Tran P."/>
        </authorList>
    </citation>
    <scope>NUCLEOTIDE SEQUENCE [LARGE SCALE GENOMIC DNA]</scope>
    <source>
        <strain evidence="5">K_DeepCast_65m_m2_236</strain>
    </source>
</reference>
<dbReference type="PANTHER" id="PTHR43630:SF1">
    <property type="entry name" value="POLY-BETA-1,6-N-ACETYL-D-GLUCOSAMINE SYNTHASE"/>
    <property type="match status" value="1"/>
</dbReference>
<proteinExistence type="inferred from homology"/>
<feature type="domain" description="Glycosyltransferase 2-like" evidence="4">
    <location>
        <begin position="49"/>
        <end position="104"/>
    </location>
</feature>
<dbReference type="GO" id="GO:0016757">
    <property type="term" value="F:glycosyltransferase activity"/>
    <property type="evidence" value="ECO:0007669"/>
    <property type="project" value="UniProtKB-KW"/>
</dbReference>
<dbReference type="InterPro" id="IPR001173">
    <property type="entry name" value="Glyco_trans_2-like"/>
</dbReference>
<dbReference type="InterPro" id="IPR029044">
    <property type="entry name" value="Nucleotide-diphossugar_trans"/>
</dbReference>
<protein>
    <submittedName>
        <fullName evidence="5">Glycosyltransferase</fullName>
    </submittedName>
</protein>